<keyword evidence="1" id="KW-0732">Signal</keyword>
<dbReference type="InterPro" id="IPR026444">
    <property type="entry name" value="Secre_tail"/>
</dbReference>
<gene>
    <name evidence="3" type="ORF">ACFO3O_11090</name>
</gene>
<proteinExistence type="predicted"/>
<accession>A0ABV9HXH4</accession>
<keyword evidence="4" id="KW-1185">Reference proteome</keyword>
<sequence>MKKIMLITSLCTVAAFGQNPTKVSEYVNSGMNEQSFSIESVRSEISNINTSRAQAQNITLFSTRATFLENCGNGEFLTLEDFAGFTGGPNDSVEACSPIIDASGDNCFLEGEIQEGVVFTNSLADSGGNMVFFNESTTFGVDDPGVGADVFTAFTIINFTGDSPVTSVGFDLYSPLGDGGPIDARVFGETGLIETVTFDVGSTAFFVGIVSEEAIVSIELENLQGVIVELVTQFYFGSCEVLSVDDRMLSSFEFFPNPAQNEVRINAETAIQDITIFNLVGQKVATYFVNATASTIDISHLTTGAYIMQVSSNTNVGTFKLIKE</sequence>
<comment type="caution">
    <text evidence="3">The sequence shown here is derived from an EMBL/GenBank/DDBJ whole genome shotgun (WGS) entry which is preliminary data.</text>
</comment>
<dbReference type="Pfam" id="PF18962">
    <property type="entry name" value="Por_Secre_tail"/>
    <property type="match status" value="1"/>
</dbReference>
<organism evidence="3 4">
    <name type="scientific">Dokdonia ponticola</name>
    <dbReference type="NCBI Taxonomy" id="2041041"/>
    <lineage>
        <taxon>Bacteria</taxon>
        <taxon>Pseudomonadati</taxon>
        <taxon>Bacteroidota</taxon>
        <taxon>Flavobacteriia</taxon>
        <taxon>Flavobacteriales</taxon>
        <taxon>Flavobacteriaceae</taxon>
        <taxon>Dokdonia</taxon>
    </lineage>
</organism>
<evidence type="ECO:0000256" key="1">
    <source>
        <dbReference type="ARBA" id="ARBA00022729"/>
    </source>
</evidence>
<dbReference type="Proteomes" id="UP001596043">
    <property type="component" value="Unassembled WGS sequence"/>
</dbReference>
<dbReference type="EMBL" id="JBHSFV010000006">
    <property type="protein sequence ID" value="MFC4634455.1"/>
    <property type="molecule type" value="Genomic_DNA"/>
</dbReference>
<evidence type="ECO:0000313" key="3">
    <source>
        <dbReference type="EMBL" id="MFC4634455.1"/>
    </source>
</evidence>
<evidence type="ECO:0000259" key="2">
    <source>
        <dbReference type="Pfam" id="PF18962"/>
    </source>
</evidence>
<feature type="domain" description="Secretion system C-terminal sorting" evidence="2">
    <location>
        <begin position="255"/>
        <end position="321"/>
    </location>
</feature>
<name>A0ABV9HXH4_9FLAO</name>
<evidence type="ECO:0000313" key="4">
    <source>
        <dbReference type="Proteomes" id="UP001596043"/>
    </source>
</evidence>
<reference evidence="4" key="1">
    <citation type="journal article" date="2019" name="Int. J. Syst. Evol. Microbiol.">
        <title>The Global Catalogue of Microorganisms (GCM) 10K type strain sequencing project: providing services to taxonomists for standard genome sequencing and annotation.</title>
        <authorList>
            <consortium name="The Broad Institute Genomics Platform"/>
            <consortium name="The Broad Institute Genome Sequencing Center for Infectious Disease"/>
            <person name="Wu L."/>
            <person name="Ma J."/>
        </authorList>
    </citation>
    <scope>NUCLEOTIDE SEQUENCE [LARGE SCALE GENOMIC DNA]</scope>
    <source>
        <strain evidence="4">YJ-61-S</strain>
    </source>
</reference>
<dbReference type="RefSeq" id="WP_379978728.1">
    <property type="nucleotide sequence ID" value="NZ_JBHSFV010000006.1"/>
</dbReference>
<dbReference type="NCBIfam" id="TIGR04183">
    <property type="entry name" value="Por_Secre_tail"/>
    <property type="match status" value="1"/>
</dbReference>
<protein>
    <submittedName>
        <fullName evidence="3">T9SS type A sorting domain-containing protein</fullName>
    </submittedName>
</protein>